<sequence>MSKKNVRRIMALLLSAVSLSGLAACTGDKKPENPVSSDVSSAPGETTDGGYVLPPRTGDPEFNGICFPMTGAESRGLNMDSLIDLMSIMNVHSMRNWMHATNLLTKDLKPREKKVNQQKEWISKLTAKGITKIVGMSHYWFWPEKYGVTDRSAAPYRDRTEGSEYCEWIALYEETWYALASTFPEIKYWEVGNEFNSDAFLHPKNFYADGKKFTLDEKAAIVTEMCFAASAGIHRANPDAVVIFPGLAPEGGFTIMRKFLRRVYQNITSGEFGNGSTEPDDYFGAVAWHCYMLNEKFDIDNWVSYNDSVYEIMKIYGDADKKVYLTEYGFSDGGSEETDAAQAEYLRQIYDAVYNRMLYVDSLYPFRLEEDNTKLGINDIEVFYGIFRVFDRESFGAKEKAKAICGTYGGDLSALDKYKGSNSVYPTNISNK</sequence>
<organism evidence="3 4">
    <name type="scientific">Candidatus Colimorpha enterica</name>
    <dbReference type="NCBI Taxonomy" id="3083063"/>
    <lineage>
        <taxon>Bacteria</taxon>
        <taxon>Pseudomonadati</taxon>
        <taxon>Bacteroidota</taxon>
        <taxon>Bacteroidia</taxon>
        <taxon>Bacteroidales</taxon>
        <taxon>Candidatus Colimorpha</taxon>
    </lineage>
</organism>
<dbReference type="Gene3D" id="3.20.20.80">
    <property type="entry name" value="Glycosidases"/>
    <property type="match status" value="1"/>
</dbReference>
<reference evidence="3 4" key="1">
    <citation type="submission" date="2022-03" db="EMBL/GenBank/DDBJ databases">
        <title>Metagenome-assembled genomes from swine fecal metagenomes.</title>
        <authorList>
            <person name="Holman D.B."/>
            <person name="Kommadath A."/>
        </authorList>
    </citation>
    <scope>NUCLEOTIDE SEQUENCE [LARGE SCALE GENOMIC DNA]</scope>
    <source>
        <strain evidence="3">SUG147</strain>
    </source>
</reference>
<protein>
    <submittedName>
        <fullName evidence="3">Cellulase family glycosylhydrolase</fullName>
    </submittedName>
</protein>
<evidence type="ECO:0000256" key="2">
    <source>
        <dbReference type="SAM" id="SignalP"/>
    </source>
</evidence>
<dbReference type="EMBL" id="JALEMU010000071">
    <property type="protein sequence ID" value="MCI5755567.1"/>
    <property type="molecule type" value="Genomic_DNA"/>
</dbReference>
<evidence type="ECO:0000313" key="4">
    <source>
        <dbReference type="Proteomes" id="UP001139365"/>
    </source>
</evidence>
<evidence type="ECO:0000313" key="3">
    <source>
        <dbReference type="EMBL" id="MCI5755567.1"/>
    </source>
</evidence>
<comment type="caution">
    <text evidence="3">The sequence shown here is derived from an EMBL/GenBank/DDBJ whole genome shotgun (WGS) entry which is preliminary data.</text>
</comment>
<evidence type="ECO:0000256" key="1">
    <source>
        <dbReference type="SAM" id="MobiDB-lite"/>
    </source>
</evidence>
<feature type="signal peptide" evidence="2">
    <location>
        <begin position="1"/>
        <end position="23"/>
    </location>
</feature>
<dbReference type="AlphaFoldDB" id="A0AAE3K042"/>
<dbReference type="SUPFAM" id="SSF51445">
    <property type="entry name" value="(Trans)glycosidases"/>
    <property type="match status" value="1"/>
</dbReference>
<name>A0AAE3K042_9BACT</name>
<accession>A0AAE3K042</accession>
<proteinExistence type="predicted"/>
<dbReference type="Proteomes" id="UP001139365">
    <property type="component" value="Unassembled WGS sequence"/>
</dbReference>
<keyword evidence="2" id="KW-0732">Signal</keyword>
<dbReference type="InterPro" id="IPR017853">
    <property type="entry name" value="GH"/>
</dbReference>
<gene>
    <name evidence="3" type="ORF">MR241_04660</name>
</gene>
<dbReference type="PROSITE" id="PS51257">
    <property type="entry name" value="PROKAR_LIPOPROTEIN"/>
    <property type="match status" value="1"/>
</dbReference>
<feature type="chain" id="PRO_5042224095" evidence="2">
    <location>
        <begin position="24"/>
        <end position="432"/>
    </location>
</feature>
<feature type="region of interest" description="Disordered" evidence="1">
    <location>
        <begin position="26"/>
        <end position="54"/>
    </location>
</feature>
<feature type="compositionally biased region" description="Polar residues" evidence="1">
    <location>
        <begin position="34"/>
        <end position="44"/>
    </location>
</feature>